<dbReference type="Proteomes" id="UP000438874">
    <property type="component" value="Unassembled WGS sequence"/>
</dbReference>
<dbReference type="AlphaFoldDB" id="A0A6H9GR75"/>
<dbReference type="InterPro" id="IPR001387">
    <property type="entry name" value="Cro/C1-type_HTH"/>
</dbReference>
<dbReference type="EMBL" id="BJCH01000098">
    <property type="protein sequence ID" value="GCL48262.1"/>
    <property type="molecule type" value="Genomic_DNA"/>
</dbReference>
<evidence type="ECO:0000313" key="3">
    <source>
        <dbReference type="Proteomes" id="UP000438874"/>
    </source>
</evidence>
<comment type="caution">
    <text evidence="2">The sequence shown here is derived from an EMBL/GenBank/DDBJ whole genome shotgun (WGS) entry which is preliminary data.</text>
</comment>
<dbReference type="SMART" id="SM00530">
    <property type="entry name" value="HTH_XRE"/>
    <property type="match status" value="1"/>
</dbReference>
<dbReference type="Pfam" id="PF01381">
    <property type="entry name" value="HTH_3"/>
    <property type="match status" value="1"/>
</dbReference>
<evidence type="ECO:0000313" key="2">
    <source>
        <dbReference type="EMBL" id="GCL48262.1"/>
    </source>
</evidence>
<reference evidence="2 3" key="1">
    <citation type="submission" date="2019-02" db="EMBL/GenBank/DDBJ databases">
        <title>Draft genome sequence of Arthrospira platensis NIES-3787.</title>
        <authorList>
            <person name="Yamaguchi H."/>
            <person name="Suzuki S."/>
            <person name="Kawachi M."/>
        </authorList>
    </citation>
    <scope>NUCLEOTIDE SEQUENCE [LARGE SCALE GENOMIC DNA]</scope>
    <source>
        <strain evidence="2 3">NIES-3787</strain>
    </source>
</reference>
<protein>
    <recommendedName>
        <fullName evidence="1">HTH cro/C1-type domain-containing protein</fullName>
    </recommendedName>
</protein>
<dbReference type="Gene3D" id="1.10.260.40">
    <property type="entry name" value="lambda repressor-like DNA-binding domains"/>
    <property type="match status" value="1"/>
</dbReference>
<gene>
    <name evidence="2" type="ORF">NIES3787_39780</name>
</gene>
<dbReference type="CDD" id="cd00093">
    <property type="entry name" value="HTH_XRE"/>
    <property type="match status" value="1"/>
</dbReference>
<dbReference type="GO" id="GO:0003677">
    <property type="term" value="F:DNA binding"/>
    <property type="evidence" value="ECO:0007669"/>
    <property type="project" value="InterPro"/>
</dbReference>
<dbReference type="RefSeq" id="WP_159250655.1">
    <property type="nucleotide sequence ID" value="NZ_BJCH01000098.1"/>
</dbReference>
<sequence length="82" mass="9069">MDETQSQKLKLKDLLAQADITQRELAKRMKVSYSLVGFYMAGKKMPAFDKAVSMSKELNVSLKILAESMGIDTTGIPDDSPN</sequence>
<evidence type="ECO:0000259" key="1">
    <source>
        <dbReference type="PROSITE" id="PS50943"/>
    </source>
</evidence>
<dbReference type="InterPro" id="IPR010982">
    <property type="entry name" value="Lambda_DNA-bd_dom_sf"/>
</dbReference>
<dbReference type="PROSITE" id="PS50943">
    <property type="entry name" value="HTH_CROC1"/>
    <property type="match status" value="1"/>
</dbReference>
<accession>A0A6H9GR75</accession>
<name>A0A6H9GR75_MICAE</name>
<proteinExistence type="predicted"/>
<dbReference type="SUPFAM" id="SSF47413">
    <property type="entry name" value="lambda repressor-like DNA-binding domains"/>
    <property type="match status" value="1"/>
</dbReference>
<feature type="domain" description="HTH cro/C1-type" evidence="1">
    <location>
        <begin position="11"/>
        <end position="65"/>
    </location>
</feature>
<organism evidence="2 3">
    <name type="scientific">Microcystis aeruginosa NIES-3787</name>
    <dbReference type="NCBI Taxonomy" id="2517782"/>
    <lineage>
        <taxon>Bacteria</taxon>
        <taxon>Bacillati</taxon>
        <taxon>Cyanobacteriota</taxon>
        <taxon>Cyanophyceae</taxon>
        <taxon>Oscillatoriophycideae</taxon>
        <taxon>Chroococcales</taxon>
        <taxon>Microcystaceae</taxon>
        <taxon>Microcystis</taxon>
    </lineage>
</organism>